<dbReference type="EMBL" id="NFEZ01000004">
    <property type="protein sequence ID" value="PLT44091.1"/>
    <property type="molecule type" value="Genomic_DNA"/>
</dbReference>
<accession>A0A2N5N178</accession>
<organism evidence="1 2">
    <name type="scientific">Paenibacillus pasadenensis</name>
    <dbReference type="NCBI Taxonomy" id="217090"/>
    <lineage>
        <taxon>Bacteria</taxon>
        <taxon>Bacillati</taxon>
        <taxon>Bacillota</taxon>
        <taxon>Bacilli</taxon>
        <taxon>Bacillales</taxon>
        <taxon>Paenibacillaceae</taxon>
        <taxon>Paenibacillus</taxon>
    </lineage>
</organism>
<evidence type="ECO:0000313" key="2">
    <source>
        <dbReference type="Proteomes" id="UP000234789"/>
    </source>
</evidence>
<protein>
    <submittedName>
        <fullName evidence="1">Uncharacterized protein</fullName>
    </submittedName>
</protein>
<keyword evidence="2" id="KW-1185">Reference proteome</keyword>
<gene>
    <name evidence="1" type="ORF">B8V81_2522</name>
</gene>
<comment type="caution">
    <text evidence="1">The sequence shown here is derived from an EMBL/GenBank/DDBJ whole genome shotgun (WGS) entry which is preliminary data.</text>
</comment>
<evidence type="ECO:0000313" key="1">
    <source>
        <dbReference type="EMBL" id="PLT44091.1"/>
    </source>
</evidence>
<dbReference type="AlphaFoldDB" id="A0A2N5N178"/>
<reference evidence="1 2" key="1">
    <citation type="submission" date="2017-05" db="EMBL/GenBank/DDBJ databases">
        <title>Functional genome analysis of Paenibacillus pasadenensis strain R16: insights on endophytic life style and antifungal activity.</title>
        <authorList>
            <person name="Passera A."/>
            <person name="Marcolungo L."/>
            <person name="Casati P."/>
            <person name="Brasca M."/>
            <person name="Quaglino F."/>
            <person name="Delledonne M."/>
        </authorList>
    </citation>
    <scope>NUCLEOTIDE SEQUENCE [LARGE SCALE GENOMIC DNA]</scope>
    <source>
        <strain evidence="1 2">R16</strain>
    </source>
</reference>
<dbReference type="Proteomes" id="UP000234789">
    <property type="component" value="Unassembled WGS sequence"/>
</dbReference>
<proteinExistence type="predicted"/>
<name>A0A2N5N178_9BACL</name>
<sequence>MKKRTAAAWMIAFLSTSAMIFSIMEKLNVGARPLPPELRK</sequence>
<dbReference type="RefSeq" id="WP_255309788.1">
    <property type="nucleotide sequence ID" value="NZ_BIMM01000085.1"/>
</dbReference>